<dbReference type="AlphaFoldDB" id="A0A937W450"/>
<dbReference type="Gene3D" id="3.40.630.10">
    <property type="entry name" value="Zn peptidases"/>
    <property type="match status" value="1"/>
</dbReference>
<dbReference type="Proteomes" id="UP000712673">
    <property type="component" value="Unassembled WGS sequence"/>
</dbReference>
<accession>A0A937W450</accession>
<dbReference type="SUPFAM" id="SSF53187">
    <property type="entry name" value="Zn-dependent exopeptidases"/>
    <property type="match status" value="1"/>
</dbReference>
<gene>
    <name evidence="1" type="ORF">FJZ47_13710</name>
</gene>
<dbReference type="EMBL" id="VGLS01000419">
    <property type="protein sequence ID" value="MBM3224845.1"/>
    <property type="molecule type" value="Genomic_DNA"/>
</dbReference>
<evidence type="ECO:0008006" key="3">
    <source>
        <dbReference type="Google" id="ProtNLM"/>
    </source>
</evidence>
<proteinExistence type="predicted"/>
<protein>
    <recommendedName>
        <fullName evidence="3">Peptidase M28 domain-containing protein</fullName>
    </recommendedName>
</protein>
<name>A0A937W450_UNCTE</name>
<evidence type="ECO:0000313" key="1">
    <source>
        <dbReference type="EMBL" id="MBM3224845.1"/>
    </source>
</evidence>
<comment type="caution">
    <text evidence="1">The sequence shown here is derived from an EMBL/GenBank/DDBJ whole genome shotgun (WGS) entry which is preliminary data.</text>
</comment>
<reference evidence="1" key="1">
    <citation type="submission" date="2019-03" db="EMBL/GenBank/DDBJ databases">
        <title>Lake Tanganyika Metagenome-Assembled Genomes (MAGs).</title>
        <authorList>
            <person name="Tran P."/>
        </authorList>
    </citation>
    <scope>NUCLEOTIDE SEQUENCE</scope>
    <source>
        <strain evidence="1">K_DeepCast_65m_m2_066</strain>
    </source>
</reference>
<organism evidence="1 2">
    <name type="scientific">Tectimicrobiota bacterium</name>
    <dbReference type="NCBI Taxonomy" id="2528274"/>
    <lineage>
        <taxon>Bacteria</taxon>
        <taxon>Pseudomonadati</taxon>
        <taxon>Nitrospinota/Tectimicrobiota group</taxon>
        <taxon>Candidatus Tectimicrobiota</taxon>
    </lineage>
</organism>
<sequence length="371" mass="39473">MRRLGAHLYQLVQAYAALGDHRTGTSVDQATLAWFTTELSKRGARVDNIPYQFERYVASCRLTANATDVEALPLYYEAVGTVHSSRLQVAELAFDANLDAPQLDEVIACARMSGADAAILATTGAGGYLVALNRAPVLGSGFPIMLVPGSALPLLRQAALHLDLNARLEPSASATVIGHLGPGDTAPPVVVTTPLSGWFRCAGERGTGIAIALQLATDLAERWPVMVVGTTGHELHYLGLQRFLAAHALHPAAVIFLGASVATTTLGPESGSTFAAFRQALTTAGEGLAQRLEKVLAPARFPVRSNPAQWLGEGEAWVRLRTPLLSLTNRFPLFHTADDLPAHATSPEQLAVTHTAVNRAAQLFLEESLRN</sequence>
<evidence type="ECO:0000313" key="2">
    <source>
        <dbReference type="Proteomes" id="UP000712673"/>
    </source>
</evidence>